<name>A0A859FI32_9BACI</name>
<protein>
    <submittedName>
        <fullName evidence="3">DNA-directed RNA polymerase subunit beta</fullName>
    </submittedName>
</protein>
<evidence type="ECO:0000313" key="3">
    <source>
        <dbReference type="EMBL" id="QKS72739.1"/>
    </source>
</evidence>
<reference evidence="4" key="1">
    <citation type="submission" date="2019-07" db="EMBL/GenBank/DDBJ databases">
        <title>Bacillus alkalisoli sp. nov. isolated from saline soil.</title>
        <authorList>
            <person name="Sun J.-Q."/>
            <person name="Xu L."/>
        </authorList>
    </citation>
    <scope>NUCLEOTIDE SEQUENCE [LARGE SCALE GENOMIC DNA]</scope>
    <source>
        <strain evidence="4">M4U3P1</strain>
    </source>
</reference>
<dbReference type="KEGG" id="psua:FLK61_39690"/>
<dbReference type="InterPro" id="IPR024596">
    <property type="entry name" value="RNApol_su_b/EpuA"/>
</dbReference>
<keyword evidence="2" id="KW-0812">Transmembrane</keyword>
<feature type="region of interest" description="Disordered" evidence="1">
    <location>
        <begin position="1"/>
        <end position="55"/>
    </location>
</feature>
<feature type="transmembrane region" description="Helical" evidence="2">
    <location>
        <begin position="64"/>
        <end position="90"/>
    </location>
</feature>
<keyword evidence="2" id="KW-0472">Membrane</keyword>
<dbReference type="Pfam" id="PF11772">
    <property type="entry name" value="EpuA"/>
    <property type="match status" value="1"/>
</dbReference>
<evidence type="ECO:0000256" key="2">
    <source>
        <dbReference type="SAM" id="Phobius"/>
    </source>
</evidence>
<feature type="compositionally biased region" description="Acidic residues" evidence="1">
    <location>
        <begin position="31"/>
        <end position="41"/>
    </location>
</feature>
<organism evidence="3 4">
    <name type="scientific">Paenalkalicoccus suaedae</name>
    <dbReference type="NCBI Taxonomy" id="2592382"/>
    <lineage>
        <taxon>Bacteria</taxon>
        <taxon>Bacillati</taxon>
        <taxon>Bacillota</taxon>
        <taxon>Bacilli</taxon>
        <taxon>Bacillales</taxon>
        <taxon>Bacillaceae</taxon>
        <taxon>Paenalkalicoccus</taxon>
    </lineage>
</organism>
<keyword evidence="3" id="KW-0804">Transcription</keyword>
<dbReference type="Proteomes" id="UP000318138">
    <property type="component" value="Chromosome"/>
</dbReference>
<dbReference type="RefSeq" id="WP_176010708.1">
    <property type="nucleotide sequence ID" value="NZ_CP041372.2"/>
</dbReference>
<feature type="compositionally biased region" description="Basic and acidic residues" evidence="1">
    <location>
        <begin position="1"/>
        <end position="27"/>
    </location>
</feature>
<gene>
    <name evidence="3" type="ORF">FLK61_39690</name>
</gene>
<sequence length="122" mass="14048">MSNETEKNSRKARRLEREAEEKRKKNNNEASIEESGDEEVEESKGSKSKKKPRKRKGRFRIIPIWIRIILVIAALLGSLVVGAMVGYGIVGEGDNPTDVLNPETWYHIYDIIFDGTQFERER</sequence>
<accession>A0A859FI32</accession>
<evidence type="ECO:0000313" key="4">
    <source>
        <dbReference type="Proteomes" id="UP000318138"/>
    </source>
</evidence>
<keyword evidence="4" id="KW-1185">Reference proteome</keyword>
<proteinExistence type="predicted"/>
<feature type="compositionally biased region" description="Basic residues" evidence="1">
    <location>
        <begin position="46"/>
        <end position="55"/>
    </location>
</feature>
<keyword evidence="2" id="KW-1133">Transmembrane helix</keyword>
<dbReference type="GO" id="GO:0000428">
    <property type="term" value="C:DNA-directed RNA polymerase complex"/>
    <property type="evidence" value="ECO:0007669"/>
    <property type="project" value="UniProtKB-KW"/>
</dbReference>
<dbReference type="EMBL" id="CP041372">
    <property type="protein sequence ID" value="QKS72739.1"/>
    <property type="molecule type" value="Genomic_DNA"/>
</dbReference>
<keyword evidence="3" id="KW-0240">DNA-directed RNA polymerase</keyword>
<evidence type="ECO:0000256" key="1">
    <source>
        <dbReference type="SAM" id="MobiDB-lite"/>
    </source>
</evidence>
<dbReference type="AlphaFoldDB" id="A0A859FI32"/>